<dbReference type="EMBL" id="JBHUOS010000007">
    <property type="protein sequence ID" value="MFD2915575.1"/>
    <property type="molecule type" value="Genomic_DNA"/>
</dbReference>
<dbReference type="RefSeq" id="WP_194509532.1">
    <property type="nucleotide sequence ID" value="NZ_JADILU010000008.1"/>
</dbReference>
<dbReference type="PANTHER" id="PTHR35531">
    <property type="entry name" value="INNER MEMBRANE PROTEIN YBCI-RELATED"/>
    <property type="match status" value="1"/>
</dbReference>
<keyword evidence="2" id="KW-0378">Hydrolase</keyword>
<reference evidence="3" key="1">
    <citation type="journal article" date="2019" name="Int. J. Syst. Evol. Microbiol.">
        <title>The Global Catalogue of Microorganisms (GCM) 10K type strain sequencing project: providing services to taxonomists for standard genome sequencing and annotation.</title>
        <authorList>
            <consortium name="The Broad Institute Genomics Platform"/>
            <consortium name="The Broad Institute Genome Sequencing Center for Infectious Disease"/>
            <person name="Wu L."/>
            <person name="Ma J."/>
        </authorList>
    </citation>
    <scope>NUCLEOTIDE SEQUENCE [LARGE SCALE GENOMIC DNA]</scope>
    <source>
        <strain evidence="3">KCTC 32514</strain>
    </source>
</reference>
<feature type="transmembrane region" description="Helical" evidence="1">
    <location>
        <begin position="150"/>
        <end position="167"/>
    </location>
</feature>
<dbReference type="Proteomes" id="UP001597548">
    <property type="component" value="Unassembled WGS sequence"/>
</dbReference>
<dbReference type="InterPro" id="IPR007404">
    <property type="entry name" value="YdjM-like"/>
</dbReference>
<dbReference type="PANTHER" id="PTHR35531:SF1">
    <property type="entry name" value="INNER MEMBRANE PROTEIN YBCI-RELATED"/>
    <property type="match status" value="1"/>
</dbReference>
<keyword evidence="1" id="KW-1133">Transmembrane helix</keyword>
<gene>
    <name evidence="2" type="ORF">ACFS29_07995</name>
</gene>
<protein>
    <submittedName>
        <fullName evidence="2">Metal-dependent hydrolase</fullName>
    </submittedName>
</protein>
<keyword evidence="1" id="KW-0812">Transmembrane</keyword>
<feature type="transmembrane region" description="Helical" evidence="1">
    <location>
        <begin position="58"/>
        <end position="76"/>
    </location>
</feature>
<evidence type="ECO:0000313" key="3">
    <source>
        <dbReference type="Proteomes" id="UP001597548"/>
    </source>
</evidence>
<keyword evidence="3" id="KW-1185">Reference proteome</keyword>
<sequence>MASIFGHGLVAYTVAKVVDFKSCKLLVFLAIGSSILPDLDVLGFSFGIDYLHPLGHRGFTHSILFALLWSALLAFFLGKSRKLIFAVVLFLSTVSHGLLDAMTSGGKGVGFFIPFENSRYFFPFREIKVSPIGVEKFFSEWGIRVILSEIKYIAIPCLIILVTLFFTRKRKS</sequence>
<dbReference type="Pfam" id="PF04307">
    <property type="entry name" value="YdjM"/>
    <property type="match status" value="1"/>
</dbReference>
<feature type="transmembrane region" description="Helical" evidence="1">
    <location>
        <begin position="83"/>
        <end position="99"/>
    </location>
</feature>
<organism evidence="2 3">
    <name type="scientific">Psychroserpens luteus</name>
    <dbReference type="NCBI Taxonomy" id="1434066"/>
    <lineage>
        <taxon>Bacteria</taxon>
        <taxon>Pseudomonadati</taxon>
        <taxon>Bacteroidota</taxon>
        <taxon>Flavobacteriia</taxon>
        <taxon>Flavobacteriales</taxon>
        <taxon>Flavobacteriaceae</taxon>
        <taxon>Psychroserpens</taxon>
    </lineage>
</organism>
<keyword evidence="1" id="KW-0472">Membrane</keyword>
<comment type="caution">
    <text evidence="2">The sequence shown here is derived from an EMBL/GenBank/DDBJ whole genome shotgun (WGS) entry which is preliminary data.</text>
</comment>
<accession>A0ABW5ZT22</accession>
<evidence type="ECO:0000256" key="1">
    <source>
        <dbReference type="SAM" id="Phobius"/>
    </source>
</evidence>
<proteinExistence type="predicted"/>
<name>A0ABW5ZT22_9FLAO</name>
<feature type="transmembrane region" description="Helical" evidence="1">
    <location>
        <begin position="25"/>
        <end position="46"/>
    </location>
</feature>
<evidence type="ECO:0000313" key="2">
    <source>
        <dbReference type="EMBL" id="MFD2915575.1"/>
    </source>
</evidence>
<dbReference type="GO" id="GO:0016787">
    <property type="term" value="F:hydrolase activity"/>
    <property type="evidence" value="ECO:0007669"/>
    <property type="project" value="UniProtKB-KW"/>
</dbReference>